<dbReference type="InterPro" id="IPR035223">
    <property type="entry name" value="DUF5335"/>
</dbReference>
<protein>
    <submittedName>
        <fullName evidence="1">DUF5335 family protein</fullName>
    </submittedName>
</protein>
<comment type="caution">
    <text evidence="1">The sequence shown here is derived from an EMBL/GenBank/DDBJ whole genome shotgun (WGS) entry which is preliminary data.</text>
</comment>
<name>A0ABT3PJ22_9BACT</name>
<proteinExistence type="predicted"/>
<organism evidence="1 2">
    <name type="scientific">Fodinibius salsisoli</name>
    <dbReference type="NCBI Taxonomy" id="2820877"/>
    <lineage>
        <taxon>Bacteria</taxon>
        <taxon>Pseudomonadati</taxon>
        <taxon>Balneolota</taxon>
        <taxon>Balneolia</taxon>
        <taxon>Balneolales</taxon>
        <taxon>Balneolaceae</taxon>
        <taxon>Fodinibius</taxon>
    </lineage>
</organism>
<dbReference type="Proteomes" id="UP001207918">
    <property type="component" value="Unassembled WGS sequence"/>
</dbReference>
<sequence>MSIRKIEKKEWQEYFNSFSKKFLKDEQPEYAEVRILNKSMGVQPETQWTLLKGVTYDKKGDVLEIQLEKLNRMVHHPQEIYVDEADDGWLLSFEIVQNDGTRNIIETR</sequence>
<accession>A0ABT3PJ22</accession>
<dbReference type="Pfam" id="PF17269">
    <property type="entry name" value="DUF5335"/>
    <property type="match status" value="1"/>
</dbReference>
<keyword evidence="2" id="KW-1185">Reference proteome</keyword>
<dbReference type="EMBL" id="JAGGJA010000002">
    <property type="protein sequence ID" value="MCW9705880.1"/>
    <property type="molecule type" value="Genomic_DNA"/>
</dbReference>
<evidence type="ECO:0000313" key="1">
    <source>
        <dbReference type="EMBL" id="MCW9705880.1"/>
    </source>
</evidence>
<gene>
    <name evidence="1" type="ORF">J6I44_03405</name>
</gene>
<dbReference type="RefSeq" id="WP_265764571.1">
    <property type="nucleotide sequence ID" value="NZ_JAGGJA010000002.1"/>
</dbReference>
<evidence type="ECO:0000313" key="2">
    <source>
        <dbReference type="Proteomes" id="UP001207918"/>
    </source>
</evidence>
<reference evidence="1 2" key="1">
    <citation type="submission" date="2021-03" db="EMBL/GenBank/DDBJ databases">
        <title>Aliifodinibius sp. nov., a new bacterium isolated from saline soil.</title>
        <authorList>
            <person name="Galisteo C."/>
            <person name="De La Haba R."/>
            <person name="Sanchez-Porro C."/>
            <person name="Ventosa A."/>
        </authorList>
    </citation>
    <scope>NUCLEOTIDE SEQUENCE [LARGE SCALE GENOMIC DNA]</scope>
    <source>
        <strain evidence="1 2">1BSP15-2V2</strain>
    </source>
</reference>